<feature type="transmembrane region" description="Helical" evidence="10">
    <location>
        <begin position="27"/>
        <end position="47"/>
    </location>
</feature>
<organism evidence="11 12">
    <name type="scientific">Diachasma alloeum</name>
    <dbReference type="NCBI Taxonomy" id="454923"/>
    <lineage>
        <taxon>Eukaryota</taxon>
        <taxon>Metazoa</taxon>
        <taxon>Ecdysozoa</taxon>
        <taxon>Arthropoda</taxon>
        <taxon>Hexapoda</taxon>
        <taxon>Insecta</taxon>
        <taxon>Pterygota</taxon>
        <taxon>Neoptera</taxon>
        <taxon>Endopterygota</taxon>
        <taxon>Hymenoptera</taxon>
        <taxon>Apocrita</taxon>
        <taxon>Ichneumonoidea</taxon>
        <taxon>Braconidae</taxon>
        <taxon>Opiinae</taxon>
        <taxon>Diachasma</taxon>
    </lineage>
</organism>
<dbReference type="InterPro" id="IPR004117">
    <property type="entry name" value="7tm6_olfct_rcpt"/>
</dbReference>
<evidence type="ECO:0000256" key="8">
    <source>
        <dbReference type="ARBA" id="ARBA00023170"/>
    </source>
</evidence>
<proteinExistence type="inferred from homology"/>
<keyword evidence="6 10" id="KW-1133">Transmembrane helix</keyword>
<keyword evidence="2" id="KW-1003">Cell membrane</keyword>
<dbReference type="AlphaFoldDB" id="A0A4E0S4E3"/>
<evidence type="ECO:0000256" key="10">
    <source>
        <dbReference type="RuleBase" id="RU351113"/>
    </source>
</evidence>
<evidence type="ECO:0000256" key="3">
    <source>
        <dbReference type="ARBA" id="ARBA00022606"/>
    </source>
</evidence>
<protein>
    <recommendedName>
        <fullName evidence="10">Odorant receptor</fullName>
    </recommendedName>
</protein>
<accession>A0A4E0S4E3</accession>
<sequence length="391" mass="44539">MKTSILSLNFFVLQIMGFWRPPHWSSPLKIIIYNFYSCLMCFVLYSVTVSQLIEMIRSPGTVDDFINNSRVLLTMMNACAKSLSFITRRVDILRAIDIIATPPCSPRSAAEAAIQEKYDRSIRTNSIIYGTFIQTSVNTVILQTAMECIPNRILPFKSWIPYEINSDLTFWLTYMQQTVATYVTSYVNICYDTIVPGCMVQTCAQLQIFKSRLKDLCEHDCENNKHSGLQDLEYDDSVDKKLVSNCVEHHLKILKFAELSNSIFTSTIFTQFGISSLVICVSVYDLSKAAPFSPYFVEVILYLMSMMLEIYLFCFYGHNVTVESSRIGSDIYDLDWVSLKIPVQKSLLIIMTRSMKPLIFTSGHVVVLSLASFTSLLKMSYSAYNVLQQAS</sequence>
<feature type="transmembrane region" description="Helical" evidence="10">
    <location>
        <begin position="296"/>
        <end position="316"/>
    </location>
</feature>
<keyword evidence="9 10" id="KW-0807">Transducer</keyword>
<dbReference type="GO" id="GO:0007165">
    <property type="term" value="P:signal transduction"/>
    <property type="evidence" value="ECO:0007669"/>
    <property type="project" value="UniProtKB-KW"/>
</dbReference>
<feature type="transmembrane region" description="Helical" evidence="10">
    <location>
        <begin position="358"/>
        <end position="377"/>
    </location>
</feature>
<name>A0A4E0S4E3_9HYME</name>
<evidence type="ECO:0000256" key="5">
    <source>
        <dbReference type="ARBA" id="ARBA00022725"/>
    </source>
</evidence>
<dbReference type="Pfam" id="PF02949">
    <property type="entry name" value="7tm_6"/>
    <property type="match status" value="1"/>
</dbReference>
<dbReference type="GO" id="GO:0005886">
    <property type="term" value="C:plasma membrane"/>
    <property type="evidence" value="ECO:0007669"/>
    <property type="project" value="UniProtKB-SubCell"/>
</dbReference>
<evidence type="ECO:0000256" key="7">
    <source>
        <dbReference type="ARBA" id="ARBA00023136"/>
    </source>
</evidence>
<feature type="transmembrane region" description="Helical" evidence="10">
    <location>
        <begin position="262"/>
        <end position="284"/>
    </location>
</feature>
<dbReference type="PANTHER" id="PTHR21137:SF35">
    <property type="entry name" value="ODORANT RECEPTOR 19A-RELATED"/>
    <property type="match status" value="1"/>
</dbReference>
<keyword evidence="4 10" id="KW-0812">Transmembrane</keyword>
<evidence type="ECO:0000256" key="9">
    <source>
        <dbReference type="ARBA" id="ARBA00023224"/>
    </source>
</evidence>
<comment type="similarity">
    <text evidence="10">Belongs to the insect chemoreceptor superfamily. Heteromeric odorant receptor channel (TC 1.A.69) family.</text>
</comment>
<dbReference type="GO" id="GO:0005549">
    <property type="term" value="F:odorant binding"/>
    <property type="evidence" value="ECO:0007669"/>
    <property type="project" value="InterPro"/>
</dbReference>
<keyword evidence="8 10" id="KW-0675">Receptor</keyword>
<evidence type="ECO:0000256" key="1">
    <source>
        <dbReference type="ARBA" id="ARBA00004651"/>
    </source>
</evidence>
<keyword evidence="12" id="KW-1185">Reference proteome</keyword>
<dbReference type="Proteomes" id="UP000297026">
    <property type="component" value="Unassembled WGS sequence"/>
</dbReference>
<evidence type="ECO:0000256" key="4">
    <source>
        <dbReference type="ARBA" id="ARBA00022692"/>
    </source>
</evidence>
<comment type="caution">
    <text evidence="10">Lacks conserved residue(s) required for the propagation of feature annotation.</text>
</comment>
<dbReference type="PANTHER" id="PTHR21137">
    <property type="entry name" value="ODORANT RECEPTOR"/>
    <property type="match status" value="1"/>
</dbReference>
<reference evidence="11" key="1">
    <citation type="submission" date="2019-02" db="EMBL/GenBank/DDBJ databases">
        <title>Genome of the parasitoid wasp Diachasma alloeum, an emerging model for ecological speciation and transitions to asexual reproduction.</title>
        <authorList>
            <person name="Robertson H.M."/>
            <person name="Walden K.K."/>
            <person name="Tvedte E.S."/>
            <person name="Hood G.R."/>
            <person name="Feder J.L."/>
            <person name="Forbes A.A."/>
            <person name="Logsdon J.M."/>
            <person name="Mcelroy K.E."/>
        </authorList>
    </citation>
    <scope>NUCLEOTIDE SEQUENCE [LARGE SCALE GENOMIC DNA]</scope>
    <source>
        <strain evidence="11">Michigan</strain>
    </source>
</reference>
<dbReference type="GO" id="GO:0004984">
    <property type="term" value="F:olfactory receptor activity"/>
    <property type="evidence" value="ECO:0007669"/>
    <property type="project" value="InterPro"/>
</dbReference>
<keyword evidence="3 10" id="KW-0716">Sensory transduction</keyword>
<evidence type="ECO:0000313" key="12">
    <source>
        <dbReference type="Proteomes" id="UP000297026"/>
    </source>
</evidence>
<comment type="subcellular location">
    <subcellularLocation>
        <location evidence="1 10">Cell membrane</location>
        <topology evidence="1 10">Multi-pass membrane protein</topology>
    </subcellularLocation>
</comment>
<evidence type="ECO:0000313" key="11">
    <source>
        <dbReference type="EMBL" id="THK32893.1"/>
    </source>
</evidence>
<dbReference type="EMBL" id="ML158567">
    <property type="protein sequence ID" value="THK32893.1"/>
    <property type="molecule type" value="Genomic_DNA"/>
</dbReference>
<evidence type="ECO:0000256" key="6">
    <source>
        <dbReference type="ARBA" id="ARBA00022989"/>
    </source>
</evidence>
<evidence type="ECO:0000256" key="2">
    <source>
        <dbReference type="ARBA" id="ARBA00022475"/>
    </source>
</evidence>
<keyword evidence="5 10" id="KW-0552">Olfaction</keyword>
<gene>
    <name evidence="11" type="primary">Or104</name>
    <name evidence="11" type="ORF">DALL_DALL000055</name>
</gene>
<keyword evidence="7 10" id="KW-0472">Membrane</keyword>
<dbReference type="OrthoDB" id="6597368at2759"/>